<comment type="caution">
    <text evidence="1">The sequence shown here is derived from an EMBL/GenBank/DDBJ whole genome shotgun (WGS) entry which is preliminary data.</text>
</comment>
<protein>
    <submittedName>
        <fullName evidence="1">PHD finger family protein</fullName>
    </submittedName>
</protein>
<reference evidence="2" key="1">
    <citation type="submission" date="2019-07" db="EMBL/GenBank/DDBJ databases">
        <title>De Novo Assembly of kiwifruit Actinidia rufa.</title>
        <authorList>
            <person name="Sugita-Konishi S."/>
            <person name="Sato K."/>
            <person name="Mori E."/>
            <person name="Abe Y."/>
            <person name="Kisaki G."/>
            <person name="Hamano K."/>
            <person name="Suezawa K."/>
            <person name="Otani M."/>
            <person name="Fukuda T."/>
            <person name="Manabe T."/>
            <person name="Gomi K."/>
            <person name="Tabuchi M."/>
            <person name="Akimitsu K."/>
            <person name="Kataoka I."/>
        </authorList>
    </citation>
    <scope>NUCLEOTIDE SEQUENCE [LARGE SCALE GENOMIC DNA]</scope>
    <source>
        <strain evidence="2">cv. Fuchu</strain>
    </source>
</reference>
<accession>A0A7J0DBS4</accession>
<organism evidence="1 2">
    <name type="scientific">Actinidia rufa</name>
    <dbReference type="NCBI Taxonomy" id="165716"/>
    <lineage>
        <taxon>Eukaryota</taxon>
        <taxon>Viridiplantae</taxon>
        <taxon>Streptophyta</taxon>
        <taxon>Embryophyta</taxon>
        <taxon>Tracheophyta</taxon>
        <taxon>Spermatophyta</taxon>
        <taxon>Magnoliopsida</taxon>
        <taxon>eudicotyledons</taxon>
        <taxon>Gunneridae</taxon>
        <taxon>Pentapetalae</taxon>
        <taxon>asterids</taxon>
        <taxon>Ericales</taxon>
        <taxon>Actinidiaceae</taxon>
        <taxon>Actinidia</taxon>
    </lineage>
</organism>
<dbReference type="AlphaFoldDB" id="A0A7J0DBS4"/>
<name>A0A7J0DBS4_9ERIC</name>
<keyword evidence="2" id="KW-1185">Reference proteome</keyword>
<proteinExistence type="predicted"/>
<evidence type="ECO:0000313" key="2">
    <source>
        <dbReference type="Proteomes" id="UP000585474"/>
    </source>
</evidence>
<dbReference type="EMBL" id="BJWL01000153">
    <property type="protein sequence ID" value="GFS31861.1"/>
    <property type="molecule type" value="Genomic_DNA"/>
</dbReference>
<evidence type="ECO:0000313" key="1">
    <source>
        <dbReference type="EMBL" id="GFS31861.1"/>
    </source>
</evidence>
<gene>
    <name evidence="1" type="ORF">Acr_00g0019590</name>
</gene>
<dbReference type="Proteomes" id="UP000585474">
    <property type="component" value="Unassembled WGS sequence"/>
</dbReference>
<sequence length="562" mass="62313">MRICQFKNSKRPGWLDDPPIATSTLEHPSIGRFHLRIHSEPSSQNLSTTDLSSEPLMMNNVILSATPCRFHLRIHSEPSSQNLSTTDLSSDVEMHPNFSPGVTAGDNQFPSKLMIHSLKMWKFPSKPQCKTDERAIVNKLEDQKVIEGRGDSISCLRGGNDANKLATHDNGNVIISCLRGGNDANKLATHDNGNVIGKLKTHYSASAKLSSHQIDLIGIHSSKDRNDVISPCPFSNESHSCNVRELEDILGICSICLCGGIEDGSLLGGNSTASDTLCINFEGETETYNGSDDLPARAVNFPEQIEDIEKYVDDSDGSDIVEHARAVNFPEQIEDIEKVKESCVLPDLWETCFPNDLIHKVVKSLPQEIDDIGKRKWDVVLVNQYLFELREATKLGRKERRHKEAQAVLAAATVATAVSLRNSSFRKDALDESAHQGTTPSKLSPLAGRAGLCSQLMPRAKEFLSNLAAPQVGDCYRSIKDSTCPCAGAFRESTADQWIHAFYTEWVLESTFRRGQVHPFEGVVEIGKNKWDTVLVNQYLAELREAKIWDGNREGTRNPRLH</sequence>